<dbReference type="STRING" id="1486262.TM49_15355"/>
<gene>
    <name evidence="7" type="ORF">TM49_15355</name>
</gene>
<dbReference type="PANTHER" id="PTHR43133:SF25">
    <property type="entry name" value="RNA POLYMERASE SIGMA FACTOR RFAY-RELATED"/>
    <property type="match status" value="1"/>
</dbReference>
<dbReference type="PATRIC" id="fig|1486262.3.peg.3173"/>
<dbReference type="Gene3D" id="1.10.1740.10">
    <property type="match status" value="1"/>
</dbReference>
<evidence type="ECO:0008006" key="9">
    <source>
        <dbReference type="Google" id="ProtNLM"/>
    </source>
</evidence>
<dbReference type="InterPro" id="IPR013249">
    <property type="entry name" value="RNA_pol_sigma70_r4_t2"/>
</dbReference>
<evidence type="ECO:0000256" key="2">
    <source>
        <dbReference type="ARBA" id="ARBA00023015"/>
    </source>
</evidence>
<proteinExistence type="inferred from homology"/>
<organism evidence="7 8">
    <name type="scientific">Martelella endophytica</name>
    <dbReference type="NCBI Taxonomy" id="1486262"/>
    <lineage>
        <taxon>Bacteria</taxon>
        <taxon>Pseudomonadati</taxon>
        <taxon>Pseudomonadota</taxon>
        <taxon>Alphaproteobacteria</taxon>
        <taxon>Hyphomicrobiales</taxon>
        <taxon>Aurantimonadaceae</taxon>
        <taxon>Martelella</taxon>
    </lineage>
</organism>
<dbReference type="InterPro" id="IPR013324">
    <property type="entry name" value="RNA_pol_sigma_r3/r4-like"/>
</dbReference>
<dbReference type="HOGENOM" id="CLU_047691_1_1_5"/>
<evidence type="ECO:0000256" key="3">
    <source>
        <dbReference type="ARBA" id="ARBA00023082"/>
    </source>
</evidence>
<evidence type="ECO:0000259" key="6">
    <source>
        <dbReference type="Pfam" id="PF22029"/>
    </source>
</evidence>
<sequence>MRPVRQTCCAAPDPQFEAEVLAAMPRLRRIAAALAGSASDGEDLLQDTVLMALQRHHQWHGENIGGWLYTIMLHLNANARRHRDTLPLLALDGIEDWGEPQPDALMRARLINALEALAPDFREVVLLHDVEGYGYEDIAEKLSIPLGTVMSRLHRAKRHLAEGLVGEASERGNA</sequence>
<dbReference type="InterPro" id="IPR053866">
    <property type="entry name" value="PhyR_sigma2"/>
</dbReference>
<keyword evidence="2" id="KW-0805">Transcription regulation</keyword>
<dbReference type="SUPFAM" id="SSF88946">
    <property type="entry name" value="Sigma2 domain of RNA polymerase sigma factors"/>
    <property type="match status" value="1"/>
</dbReference>
<name>A0A0D5LVD2_MAREN</name>
<evidence type="ECO:0000259" key="5">
    <source>
        <dbReference type="Pfam" id="PF08281"/>
    </source>
</evidence>
<dbReference type="GO" id="GO:0006352">
    <property type="term" value="P:DNA-templated transcription initiation"/>
    <property type="evidence" value="ECO:0007669"/>
    <property type="project" value="InterPro"/>
</dbReference>
<dbReference type="InterPro" id="IPR014284">
    <property type="entry name" value="RNA_pol_sigma-70_dom"/>
</dbReference>
<dbReference type="GO" id="GO:0003677">
    <property type="term" value="F:DNA binding"/>
    <property type="evidence" value="ECO:0007669"/>
    <property type="project" value="InterPro"/>
</dbReference>
<feature type="domain" description="PhyR sigma2" evidence="6">
    <location>
        <begin position="22"/>
        <end position="72"/>
    </location>
</feature>
<accession>A0A0D5LVD2</accession>
<dbReference type="Pfam" id="PF08281">
    <property type="entry name" value="Sigma70_r4_2"/>
    <property type="match status" value="1"/>
</dbReference>
<dbReference type="InterPro" id="IPR013325">
    <property type="entry name" value="RNA_pol_sigma_r2"/>
</dbReference>
<comment type="similarity">
    <text evidence="1">Belongs to the sigma-70 factor family. ECF subfamily.</text>
</comment>
<evidence type="ECO:0000313" key="7">
    <source>
        <dbReference type="EMBL" id="AJY48259.1"/>
    </source>
</evidence>
<feature type="domain" description="RNA polymerase sigma factor 70 region 4 type 2" evidence="5">
    <location>
        <begin position="108"/>
        <end position="160"/>
    </location>
</feature>
<dbReference type="PANTHER" id="PTHR43133">
    <property type="entry name" value="RNA POLYMERASE ECF-TYPE SIGMA FACTO"/>
    <property type="match status" value="1"/>
</dbReference>
<keyword evidence="4" id="KW-0804">Transcription</keyword>
<dbReference type="GO" id="GO:0016987">
    <property type="term" value="F:sigma factor activity"/>
    <property type="evidence" value="ECO:0007669"/>
    <property type="project" value="UniProtKB-KW"/>
</dbReference>
<dbReference type="NCBIfam" id="TIGR02937">
    <property type="entry name" value="sigma70-ECF"/>
    <property type="match status" value="1"/>
</dbReference>
<protein>
    <recommendedName>
        <fullName evidence="9">RNA polymerase sigma70</fullName>
    </recommendedName>
</protein>
<reference evidence="7 8" key="1">
    <citation type="journal article" date="2015" name="Genome Announc.">
        <title>Complete genome sequence of Martelella endophytica YC6887, which has antifungal activity associated with a halophyte.</title>
        <authorList>
            <person name="Khan A."/>
            <person name="Khan H."/>
            <person name="Chung E.J."/>
            <person name="Hossain M.T."/>
            <person name="Chung Y.R."/>
        </authorList>
    </citation>
    <scope>NUCLEOTIDE SEQUENCE [LARGE SCALE GENOMIC DNA]</scope>
    <source>
        <strain evidence="7">YC6887</strain>
    </source>
</reference>
<dbReference type="InterPro" id="IPR039425">
    <property type="entry name" value="RNA_pol_sigma-70-like"/>
</dbReference>
<dbReference type="Pfam" id="PF22029">
    <property type="entry name" value="PhyR_sigma2"/>
    <property type="match status" value="1"/>
</dbReference>
<dbReference type="KEGG" id="mey:TM49_15355"/>
<dbReference type="CDD" id="cd06171">
    <property type="entry name" value="Sigma70_r4"/>
    <property type="match status" value="1"/>
</dbReference>
<dbReference type="Gene3D" id="1.10.10.10">
    <property type="entry name" value="Winged helix-like DNA-binding domain superfamily/Winged helix DNA-binding domain"/>
    <property type="match status" value="1"/>
</dbReference>
<dbReference type="InterPro" id="IPR036388">
    <property type="entry name" value="WH-like_DNA-bd_sf"/>
</dbReference>
<dbReference type="Proteomes" id="UP000032611">
    <property type="component" value="Chromosome"/>
</dbReference>
<keyword evidence="3" id="KW-0731">Sigma factor</keyword>
<evidence type="ECO:0000313" key="8">
    <source>
        <dbReference type="Proteomes" id="UP000032611"/>
    </source>
</evidence>
<evidence type="ECO:0000256" key="1">
    <source>
        <dbReference type="ARBA" id="ARBA00010641"/>
    </source>
</evidence>
<dbReference type="EMBL" id="CP010803">
    <property type="protein sequence ID" value="AJY48259.1"/>
    <property type="molecule type" value="Genomic_DNA"/>
</dbReference>
<keyword evidence="8" id="KW-1185">Reference proteome</keyword>
<evidence type="ECO:0000256" key="4">
    <source>
        <dbReference type="ARBA" id="ARBA00023163"/>
    </source>
</evidence>
<dbReference type="SUPFAM" id="SSF88659">
    <property type="entry name" value="Sigma3 and sigma4 domains of RNA polymerase sigma factors"/>
    <property type="match status" value="1"/>
</dbReference>
<dbReference type="AlphaFoldDB" id="A0A0D5LVD2"/>